<dbReference type="NCBIfam" id="TIGR02854">
    <property type="entry name" value="spore_II_GA"/>
    <property type="match status" value="1"/>
</dbReference>
<keyword evidence="1" id="KW-0064">Aspartyl protease</keyword>
<name>A0A917RYQ0_9BACL</name>
<reference evidence="4" key="2">
    <citation type="submission" date="2020-09" db="EMBL/GenBank/DDBJ databases">
        <authorList>
            <person name="Sun Q."/>
            <person name="Ohkuma M."/>
        </authorList>
    </citation>
    <scope>NUCLEOTIDE SEQUENCE</scope>
    <source>
        <strain evidence="4">JCM 15325</strain>
    </source>
</reference>
<comment type="caution">
    <text evidence="4">The sequence shown here is derived from an EMBL/GenBank/DDBJ whole genome shotgun (WGS) entry which is preliminary data.</text>
</comment>
<evidence type="ECO:0000313" key="5">
    <source>
        <dbReference type="Proteomes" id="UP000654670"/>
    </source>
</evidence>
<evidence type="ECO:0000256" key="1">
    <source>
        <dbReference type="PIRNR" id="PIRNR018571"/>
    </source>
</evidence>
<gene>
    <name evidence="4" type="primary">spoIIGA</name>
    <name evidence="4" type="ORF">GCM10007968_05970</name>
</gene>
<keyword evidence="1" id="KW-0749">Sporulation</keyword>
<feature type="transmembrane region" description="Helical" evidence="3">
    <location>
        <begin position="62"/>
        <end position="78"/>
    </location>
</feature>
<dbReference type="InterPro" id="IPR005081">
    <property type="entry name" value="SpoIIGA"/>
</dbReference>
<proteinExistence type="inferred from homology"/>
<accession>A0A917RYQ0</accession>
<comment type="subunit">
    <text evidence="1">Self-associates. Interacts with SigE. Interacts with SpoIIR.</text>
</comment>
<keyword evidence="3" id="KW-1133">Transmembrane helix</keyword>
<feature type="transmembrane region" description="Helical" evidence="3">
    <location>
        <begin position="34"/>
        <end position="56"/>
    </location>
</feature>
<feature type="transmembrane region" description="Helical" evidence="3">
    <location>
        <begin position="129"/>
        <end position="146"/>
    </location>
</feature>
<comment type="subcellular location">
    <subcellularLocation>
        <location evidence="1">Cell membrane</location>
    </subcellularLocation>
</comment>
<dbReference type="GO" id="GO:0030436">
    <property type="term" value="P:asexual sporulation"/>
    <property type="evidence" value="ECO:0007669"/>
    <property type="project" value="InterPro"/>
</dbReference>
<dbReference type="AlphaFoldDB" id="A0A917RYQ0"/>
<dbReference type="GO" id="GO:0005886">
    <property type="term" value="C:plasma membrane"/>
    <property type="evidence" value="ECO:0007669"/>
    <property type="project" value="UniProtKB-SubCell"/>
</dbReference>
<keyword evidence="1" id="KW-1003">Cell membrane</keyword>
<dbReference type="GO" id="GO:0030435">
    <property type="term" value="P:sporulation resulting in formation of a cellular spore"/>
    <property type="evidence" value="ECO:0007669"/>
    <property type="project" value="UniProtKB-KW"/>
</dbReference>
<keyword evidence="1" id="KW-0378">Hydrolase</keyword>
<feature type="active site" evidence="2">
    <location>
        <position position="182"/>
    </location>
</feature>
<organism evidence="4 5">
    <name type="scientific">Sporolactobacillus putidus</name>
    <dbReference type="NCBI Taxonomy" id="492735"/>
    <lineage>
        <taxon>Bacteria</taxon>
        <taxon>Bacillati</taxon>
        <taxon>Bacillota</taxon>
        <taxon>Bacilli</taxon>
        <taxon>Bacillales</taxon>
        <taxon>Sporolactobacillaceae</taxon>
        <taxon>Sporolactobacillus</taxon>
    </lineage>
</organism>
<evidence type="ECO:0000313" key="4">
    <source>
        <dbReference type="EMBL" id="GGL44716.1"/>
    </source>
</evidence>
<dbReference type="EC" id="3.4.23.-" evidence="1"/>
<reference evidence="4" key="1">
    <citation type="journal article" date="2014" name="Int. J. Syst. Evol. Microbiol.">
        <title>Complete genome sequence of Corynebacterium casei LMG S-19264T (=DSM 44701T), isolated from a smear-ripened cheese.</title>
        <authorList>
            <consortium name="US DOE Joint Genome Institute (JGI-PGF)"/>
            <person name="Walter F."/>
            <person name="Albersmeier A."/>
            <person name="Kalinowski J."/>
            <person name="Ruckert C."/>
        </authorList>
    </citation>
    <scope>NUCLEOTIDE SEQUENCE</scope>
    <source>
        <strain evidence="4">JCM 15325</strain>
    </source>
</reference>
<keyword evidence="1 3" id="KW-0472">Membrane</keyword>
<dbReference type="EMBL" id="BMOK01000002">
    <property type="protein sequence ID" value="GGL44716.1"/>
    <property type="molecule type" value="Genomic_DNA"/>
</dbReference>
<comment type="function">
    <text evidence="1">Probable aspartic protease that is responsible for the proteolytic cleavage of the RNA polymerase sigma E factor (SigE/spoIIGB) to yield the active peptide in the mother cell during sporulation. Responds to a signal from the forespore that is triggered by the extracellular signal protein SpoIIR.</text>
</comment>
<keyword evidence="5" id="KW-1185">Reference proteome</keyword>
<keyword evidence="1" id="KW-0645">Protease</keyword>
<dbReference type="GO" id="GO:0006508">
    <property type="term" value="P:proteolysis"/>
    <property type="evidence" value="ECO:0007669"/>
    <property type="project" value="UniProtKB-KW"/>
</dbReference>
<sequence length="307" mass="34849">MVLYLDAVWLLNLLIDASLLQLTALMLKRRTNRIRFWLGAFTASSIVLILFTPLAFLVDHPLGKFLFSLFIIFVTFGFRRLSVFVQNLAAFYFLAFGIGGGLFALHYFFQSDSFYANSRFLTTLNYGDPISWIVIVTGFPFLWFFSKKRIDQTVVRKWQSSTGAELIIQMHNLTIKAKAIIDSGNKLYEPLTRFPVMFLSRDACKDALPSALFQTASDPESMLIREDLPDDLKNRLALIPFMAVDGSRQFTAAIRPDQVLIMHEGKLIECRKVYVALTEHTLSSSGDFDSILHPDMLLHGKVIEPAS</sequence>
<dbReference type="RefSeq" id="WP_188801594.1">
    <property type="nucleotide sequence ID" value="NZ_BMOK01000002.1"/>
</dbReference>
<protein>
    <recommendedName>
        <fullName evidence="1">Sporulation sigma-E factor-processing peptidase</fullName>
        <ecNumber evidence="1">3.4.23.-</ecNumber>
    </recommendedName>
    <alternativeName>
        <fullName evidence="1">Membrane-associated aspartic protease</fullName>
    </alternativeName>
    <alternativeName>
        <fullName evidence="1">Stage II sporulation protein GA</fullName>
    </alternativeName>
</protein>
<evidence type="ECO:0000256" key="2">
    <source>
        <dbReference type="PIRSR" id="PIRSR018571-1"/>
    </source>
</evidence>
<evidence type="ECO:0000256" key="3">
    <source>
        <dbReference type="SAM" id="Phobius"/>
    </source>
</evidence>
<dbReference type="PIRSF" id="PIRSF018571">
    <property type="entry name" value="SpoIIGA"/>
    <property type="match status" value="1"/>
</dbReference>
<feature type="transmembrane region" description="Helical" evidence="3">
    <location>
        <begin position="90"/>
        <end position="109"/>
    </location>
</feature>
<dbReference type="Proteomes" id="UP000654670">
    <property type="component" value="Unassembled WGS sequence"/>
</dbReference>
<dbReference type="Pfam" id="PF03419">
    <property type="entry name" value="Peptidase_U4"/>
    <property type="match status" value="1"/>
</dbReference>
<comment type="similarity">
    <text evidence="1">Belongs to the peptidase U4 family.</text>
</comment>
<feature type="transmembrane region" description="Helical" evidence="3">
    <location>
        <begin position="6"/>
        <end position="27"/>
    </location>
</feature>
<dbReference type="GO" id="GO:0004190">
    <property type="term" value="F:aspartic-type endopeptidase activity"/>
    <property type="evidence" value="ECO:0007669"/>
    <property type="project" value="UniProtKB-KW"/>
</dbReference>
<keyword evidence="3" id="KW-0812">Transmembrane</keyword>